<organism evidence="1 2">
    <name type="scientific">Myxococcus virescens</name>
    <dbReference type="NCBI Taxonomy" id="83456"/>
    <lineage>
        <taxon>Bacteria</taxon>
        <taxon>Pseudomonadati</taxon>
        <taxon>Myxococcota</taxon>
        <taxon>Myxococcia</taxon>
        <taxon>Myxococcales</taxon>
        <taxon>Cystobacterineae</taxon>
        <taxon>Myxococcaceae</taxon>
        <taxon>Myxococcus</taxon>
    </lineage>
</organism>
<protein>
    <recommendedName>
        <fullName evidence="3">BclA C-terminal domain-containing protein</fullName>
    </recommendedName>
</protein>
<name>A0A511HQ97_9BACT</name>
<gene>
    <name evidence="1" type="ORF">MVI01_75460</name>
</gene>
<reference evidence="1 2" key="1">
    <citation type="submission" date="2019-07" db="EMBL/GenBank/DDBJ databases">
        <title>Whole genome shotgun sequence of Myxococcus virescens NBRC 100334.</title>
        <authorList>
            <person name="Hosoyama A."/>
            <person name="Uohara A."/>
            <person name="Ohji S."/>
            <person name="Ichikawa N."/>
        </authorList>
    </citation>
    <scope>NUCLEOTIDE SEQUENCE [LARGE SCALE GENOMIC DNA]</scope>
    <source>
        <strain evidence="1 2">NBRC 100334</strain>
    </source>
</reference>
<dbReference type="InterPro" id="IPR008983">
    <property type="entry name" value="Tumour_necrosis_fac-like_dom"/>
</dbReference>
<dbReference type="Proteomes" id="UP000321224">
    <property type="component" value="Unassembled WGS sequence"/>
</dbReference>
<comment type="caution">
    <text evidence="1">The sequence shown here is derived from an EMBL/GenBank/DDBJ whole genome shotgun (WGS) entry which is preliminary data.</text>
</comment>
<evidence type="ECO:0000313" key="1">
    <source>
        <dbReference type="EMBL" id="GEL75762.1"/>
    </source>
</evidence>
<evidence type="ECO:0000313" key="2">
    <source>
        <dbReference type="Proteomes" id="UP000321224"/>
    </source>
</evidence>
<dbReference type="AlphaFoldDB" id="A0A511HQ97"/>
<proteinExistence type="predicted"/>
<evidence type="ECO:0008006" key="3">
    <source>
        <dbReference type="Google" id="ProtNLM"/>
    </source>
</evidence>
<sequence length="180" mass="18161">MVGASEPPGANCTYGGIRYTSSTGVDYVCNGAPGPAGDALAFGYFYALMPPDNAATVAAASAVDFPRDGATNGIIRASANEFILPAIGVYEISWQVSVTEAGQLILGLDSGSGVVEQISTVAGRATGTSQIMNHVLLTTTSANSLLTVRNPAGNSPALTITPLAGGTRAVSASLLIKQIQ</sequence>
<dbReference type="Gene3D" id="2.60.120.40">
    <property type="match status" value="1"/>
</dbReference>
<dbReference type="EMBL" id="BJVY01000171">
    <property type="protein sequence ID" value="GEL75762.1"/>
    <property type="molecule type" value="Genomic_DNA"/>
</dbReference>
<accession>A0A511HQ97</accession>